<dbReference type="InterPro" id="IPR036877">
    <property type="entry name" value="SUI1_dom_sf"/>
</dbReference>
<evidence type="ECO:0000256" key="1">
    <source>
        <dbReference type="ARBA" id="ARBA00005422"/>
    </source>
</evidence>
<evidence type="ECO:0000256" key="4">
    <source>
        <dbReference type="HAMAP-Rule" id="MF_00604"/>
    </source>
</evidence>
<evidence type="ECO:0000256" key="3">
    <source>
        <dbReference type="ARBA" id="ARBA00022917"/>
    </source>
</evidence>
<dbReference type="InterPro" id="IPR050318">
    <property type="entry name" value="DENR/SUI1_TIF"/>
</dbReference>
<dbReference type="Pfam" id="PF01253">
    <property type="entry name" value="SUI1"/>
    <property type="match status" value="1"/>
</dbReference>
<dbReference type="GO" id="GO:0003743">
    <property type="term" value="F:translation initiation factor activity"/>
    <property type="evidence" value="ECO:0007669"/>
    <property type="project" value="UniProtKB-UniRule"/>
</dbReference>
<reference evidence="7" key="1">
    <citation type="submission" date="2014-11" db="EMBL/GenBank/DDBJ databases">
        <authorList>
            <person name="Zhu J."/>
            <person name="Qi W."/>
            <person name="Song R."/>
        </authorList>
    </citation>
    <scope>NUCLEOTIDE SEQUENCE</scope>
</reference>
<dbReference type="AlphaFoldDB" id="A0A1B1TBP3"/>
<keyword evidence="7" id="KW-0396">Initiation factor</keyword>
<protein>
    <recommendedName>
        <fullName evidence="4 5">Protein translation factor SUI1 homolog</fullName>
    </recommendedName>
</protein>
<dbReference type="CDD" id="cd11567">
    <property type="entry name" value="YciH_like"/>
    <property type="match status" value="1"/>
</dbReference>
<dbReference type="GO" id="GO:0001731">
    <property type="term" value="P:formation of translation preinitiation complex"/>
    <property type="evidence" value="ECO:0007669"/>
    <property type="project" value="UniProtKB-UniRule"/>
</dbReference>
<dbReference type="InterPro" id="IPR001950">
    <property type="entry name" value="SUI1"/>
</dbReference>
<proteinExistence type="inferred from homology"/>
<evidence type="ECO:0000256" key="2">
    <source>
        <dbReference type="ARBA" id="ARBA00022845"/>
    </source>
</evidence>
<comment type="similarity">
    <text evidence="1 4 5">Belongs to the SUI1 family.</text>
</comment>
<dbReference type="EMBL" id="KP211849">
    <property type="protein sequence ID" value="ANV79697.1"/>
    <property type="molecule type" value="Genomic_DNA"/>
</dbReference>
<reference evidence="7" key="2">
    <citation type="journal article" date="2015" name="ISME J.">
        <title>A new class of marine Euryarchaeota group II from the Mediterranean deep chlorophyll maximum.</title>
        <authorList>
            <person name="Martin-Cuadrado A.B."/>
            <person name="Garcia-Heredia I."/>
            <person name="Molto A.G."/>
            <person name="Lopez-Ubeda R."/>
            <person name="Kimes N."/>
            <person name="Lopez-Garcia P."/>
            <person name="Moreira D."/>
            <person name="Rodriguez-Valera F."/>
        </authorList>
    </citation>
    <scope>NUCLEOTIDE SEQUENCE</scope>
</reference>
<dbReference type="PROSITE" id="PS50296">
    <property type="entry name" value="SUI1"/>
    <property type="match status" value="1"/>
</dbReference>
<keyword evidence="2 4" id="KW-0810">Translation regulation</keyword>
<name>A0A1B1TBP3_9ARCH</name>
<dbReference type="NCBIfam" id="NF002096">
    <property type="entry name" value="PRK00939.1"/>
    <property type="match status" value="1"/>
</dbReference>
<dbReference type="Gene3D" id="3.30.780.10">
    <property type="entry name" value="SUI1-like domain"/>
    <property type="match status" value="1"/>
</dbReference>
<dbReference type="GO" id="GO:0002188">
    <property type="term" value="P:translation reinitiation"/>
    <property type="evidence" value="ECO:0007669"/>
    <property type="project" value="UniProtKB-UniRule"/>
</dbReference>
<sequence length="99" mass="10907">MAGICNLCGLPDELCICQEIAKEQQKAIISVVKRRYGKMVTMIEGIDDTAIDINQLAKILKSACASGGTVKDRTIELQGDHKKRASQVLENNGYRVEVR</sequence>
<evidence type="ECO:0000313" key="7">
    <source>
        <dbReference type="EMBL" id="ANV79697.1"/>
    </source>
</evidence>
<dbReference type="SUPFAM" id="SSF55159">
    <property type="entry name" value="eIF1-like"/>
    <property type="match status" value="1"/>
</dbReference>
<evidence type="ECO:0000259" key="6">
    <source>
        <dbReference type="PROSITE" id="PS50296"/>
    </source>
</evidence>
<accession>A0A1B1TBP3</accession>
<dbReference type="PANTHER" id="PTHR12789">
    <property type="entry name" value="DENSITY-REGULATED PROTEIN HOMOLOG"/>
    <property type="match status" value="1"/>
</dbReference>
<dbReference type="InterPro" id="IPR005872">
    <property type="entry name" value="SUI1_arc_bac"/>
</dbReference>
<evidence type="ECO:0000256" key="5">
    <source>
        <dbReference type="PIRNR" id="PIRNR037511"/>
    </source>
</evidence>
<dbReference type="GO" id="GO:0003729">
    <property type="term" value="F:mRNA binding"/>
    <property type="evidence" value="ECO:0007669"/>
    <property type="project" value="TreeGrafter"/>
</dbReference>
<dbReference type="HAMAP" id="MF_00604">
    <property type="entry name" value="SUI1"/>
    <property type="match status" value="1"/>
</dbReference>
<dbReference type="GO" id="GO:0006417">
    <property type="term" value="P:regulation of translation"/>
    <property type="evidence" value="ECO:0007669"/>
    <property type="project" value="UniProtKB-UniRule"/>
</dbReference>
<organism evidence="7">
    <name type="scientific">uncultured Poseidoniia archaeon</name>
    <dbReference type="NCBI Taxonomy" id="1697135"/>
    <lineage>
        <taxon>Archaea</taxon>
        <taxon>Methanobacteriati</taxon>
        <taxon>Thermoplasmatota</taxon>
        <taxon>Candidatus Poseidoniia</taxon>
        <taxon>environmental samples</taxon>
    </lineage>
</organism>
<dbReference type="InterPro" id="IPR022851">
    <property type="entry name" value="SUI1_arc"/>
</dbReference>
<dbReference type="PIRSF" id="PIRSF037511">
    <property type="entry name" value="Transl_init_SUI1_pro"/>
    <property type="match status" value="1"/>
</dbReference>
<keyword evidence="3 4" id="KW-0648">Protein biosynthesis</keyword>
<feature type="domain" description="SUI1" evidence="6">
    <location>
        <begin position="27"/>
        <end position="93"/>
    </location>
</feature>
<dbReference type="PANTHER" id="PTHR12789:SF0">
    <property type="entry name" value="DENSITY-REGULATED PROTEIN"/>
    <property type="match status" value="1"/>
</dbReference>